<keyword evidence="1" id="KW-1133">Transmembrane helix</keyword>
<sequence length="505" mass="54649" precursor="true">MSSRANWCIFMVTCACLVAGLACSRLVESGVRVQTVTLAGDTPALQFLPAGPGPHPVALLAHGYGGSKENLVCYGEALAAAGFECYSVEQPGHGASPQSYSFMGAVQTLEAVAHAVGPVDVFIGHSMGGFTGGEAVREGGLKPKLFIALGSLPILGEHGPPLLLLAGAKEEIFKPSMLKARTDARCVISPWSEHALEAWDRLLVNAAVQVACTAVGKPPPAAATCWRWRLIGVVLAMLGVLGLAFCLPRFPPPWAWGRGLFVATIFIIAFVLTTGMWRDVMPHLRYFPAQGAAIVITFLVLLGLGRLRVPWWGVTMLAVALWFCVIAIPAIRSILMSHMPVFTLVISVVFIPALLIGTLLGRITARHGSRFDGDVALAVIVGCALFQWGRPPRIKAPEPSPARAAIKLNAKLYDACVGEYEFAPNNLHWEPIKFKVWRQGEQLMGQTLGKRIFQGVFEIYPESETNFFVINGAQLTFIKNDKGEATEVISRMKEYPDMEGKKVKH</sequence>
<feature type="transmembrane region" description="Helical" evidence="1">
    <location>
        <begin position="283"/>
        <end position="304"/>
    </location>
</feature>
<evidence type="ECO:0000313" key="5">
    <source>
        <dbReference type="Proteomes" id="UP000003688"/>
    </source>
</evidence>
<dbReference type="PROSITE" id="PS51257">
    <property type="entry name" value="PROKAR_LIPOPROTEIN"/>
    <property type="match status" value="1"/>
</dbReference>
<dbReference type="OrthoDB" id="9785847at2"/>
<feature type="transmembrane region" description="Helical" evidence="1">
    <location>
        <begin position="341"/>
        <end position="361"/>
    </location>
</feature>
<feature type="transmembrane region" description="Helical" evidence="1">
    <location>
        <begin position="259"/>
        <end position="277"/>
    </location>
</feature>
<feature type="chain" id="PRO_5002894767" description="AB hydrolase-1 domain-containing protein" evidence="2">
    <location>
        <begin position="25"/>
        <end position="505"/>
    </location>
</feature>
<dbReference type="RefSeq" id="WP_007414753.1">
    <property type="nucleotide sequence ID" value="NZ_ABOX02000011.1"/>
</dbReference>
<dbReference type="InterPro" id="IPR029058">
    <property type="entry name" value="AB_hydrolase_fold"/>
</dbReference>
<keyword evidence="1" id="KW-0812">Transmembrane</keyword>
<evidence type="ECO:0000256" key="1">
    <source>
        <dbReference type="SAM" id="Phobius"/>
    </source>
</evidence>
<dbReference type="SUPFAM" id="SSF53474">
    <property type="entry name" value="alpha/beta-Hydrolases"/>
    <property type="match status" value="1"/>
</dbReference>
<keyword evidence="5" id="KW-1185">Reference proteome</keyword>
<dbReference type="InterPro" id="IPR000073">
    <property type="entry name" value="AB_hydrolase_1"/>
</dbReference>
<comment type="caution">
    <text evidence="4">The sequence shown here is derived from an EMBL/GenBank/DDBJ whole genome shotgun (WGS) entry which is preliminary data.</text>
</comment>
<feature type="transmembrane region" description="Helical" evidence="1">
    <location>
        <begin position="226"/>
        <end position="247"/>
    </location>
</feature>
<reference evidence="4 5" key="1">
    <citation type="journal article" date="2011" name="J. Bacteriol.">
        <title>Genome sequence of 'Pedosphaera parvula' Ellin514, an aerobic Verrucomicrobial isolate from pasture soil.</title>
        <authorList>
            <person name="Kant R."/>
            <person name="van Passel M.W."/>
            <person name="Sangwan P."/>
            <person name="Palva A."/>
            <person name="Lucas S."/>
            <person name="Copeland A."/>
            <person name="Lapidus A."/>
            <person name="Glavina Del Rio T."/>
            <person name="Dalin E."/>
            <person name="Tice H."/>
            <person name="Bruce D."/>
            <person name="Goodwin L."/>
            <person name="Pitluck S."/>
            <person name="Chertkov O."/>
            <person name="Larimer F.W."/>
            <person name="Land M.L."/>
            <person name="Hauser L."/>
            <person name="Brettin T.S."/>
            <person name="Detter J.C."/>
            <person name="Han S."/>
            <person name="de Vos W.M."/>
            <person name="Janssen P.H."/>
            <person name="Smidt H."/>
        </authorList>
    </citation>
    <scope>NUCLEOTIDE SEQUENCE [LARGE SCALE GENOMIC DNA]</scope>
    <source>
        <strain evidence="4 5">Ellin514</strain>
    </source>
</reference>
<name>B9XG07_PEDPL</name>
<dbReference type="Proteomes" id="UP000003688">
    <property type="component" value="Unassembled WGS sequence"/>
</dbReference>
<evidence type="ECO:0000256" key="2">
    <source>
        <dbReference type="SAM" id="SignalP"/>
    </source>
</evidence>
<keyword evidence="2" id="KW-0732">Signal</keyword>
<proteinExistence type="predicted"/>
<dbReference type="Pfam" id="PF12697">
    <property type="entry name" value="Abhydrolase_6"/>
    <property type="match status" value="1"/>
</dbReference>
<feature type="domain" description="AB hydrolase-1" evidence="3">
    <location>
        <begin position="59"/>
        <end position="211"/>
    </location>
</feature>
<accession>B9XG07</accession>
<keyword evidence="1" id="KW-0472">Membrane</keyword>
<dbReference type="STRING" id="320771.Cflav_PD3886"/>
<evidence type="ECO:0000313" key="4">
    <source>
        <dbReference type="EMBL" id="EEF61169.1"/>
    </source>
</evidence>
<feature type="transmembrane region" description="Helical" evidence="1">
    <location>
        <begin position="311"/>
        <end position="335"/>
    </location>
</feature>
<gene>
    <name evidence="4" type="ORF">Cflav_PD3886</name>
</gene>
<dbReference type="AlphaFoldDB" id="B9XG07"/>
<dbReference type="Gene3D" id="3.40.50.1820">
    <property type="entry name" value="alpha/beta hydrolase"/>
    <property type="match status" value="1"/>
</dbReference>
<feature type="signal peptide" evidence="2">
    <location>
        <begin position="1"/>
        <end position="24"/>
    </location>
</feature>
<dbReference type="EMBL" id="ABOX02000011">
    <property type="protein sequence ID" value="EEF61169.1"/>
    <property type="molecule type" value="Genomic_DNA"/>
</dbReference>
<evidence type="ECO:0000259" key="3">
    <source>
        <dbReference type="Pfam" id="PF12697"/>
    </source>
</evidence>
<organism evidence="4 5">
    <name type="scientific">Pedosphaera parvula (strain Ellin514)</name>
    <dbReference type="NCBI Taxonomy" id="320771"/>
    <lineage>
        <taxon>Bacteria</taxon>
        <taxon>Pseudomonadati</taxon>
        <taxon>Verrucomicrobiota</taxon>
        <taxon>Pedosphaerae</taxon>
        <taxon>Pedosphaerales</taxon>
        <taxon>Pedosphaeraceae</taxon>
        <taxon>Pedosphaera</taxon>
    </lineage>
</organism>
<protein>
    <recommendedName>
        <fullName evidence="3">AB hydrolase-1 domain-containing protein</fullName>
    </recommendedName>
</protein>